<gene>
    <name evidence="2" type="ORF">MC7420_3764</name>
</gene>
<feature type="compositionally biased region" description="Basic and acidic residues" evidence="1">
    <location>
        <begin position="27"/>
        <end position="36"/>
    </location>
</feature>
<evidence type="ECO:0000313" key="3">
    <source>
        <dbReference type="Proteomes" id="UP000003835"/>
    </source>
</evidence>
<dbReference type="AlphaFoldDB" id="B4VWS8"/>
<protein>
    <submittedName>
        <fullName evidence="2">Uncharacterized protein</fullName>
    </submittedName>
</protein>
<accession>B4VWS8</accession>
<evidence type="ECO:0000313" key="2">
    <source>
        <dbReference type="EMBL" id="EDX73590.1"/>
    </source>
</evidence>
<evidence type="ECO:0000256" key="1">
    <source>
        <dbReference type="SAM" id="MobiDB-lite"/>
    </source>
</evidence>
<proteinExistence type="predicted"/>
<organism evidence="2 3">
    <name type="scientific">Coleofasciculus chthonoplastes PCC 7420</name>
    <dbReference type="NCBI Taxonomy" id="118168"/>
    <lineage>
        <taxon>Bacteria</taxon>
        <taxon>Bacillati</taxon>
        <taxon>Cyanobacteriota</taxon>
        <taxon>Cyanophyceae</taxon>
        <taxon>Coleofasciculales</taxon>
        <taxon>Coleofasciculaceae</taxon>
        <taxon>Coleofasciculus</taxon>
    </lineage>
</organism>
<sequence length="44" mass="5262">MQPLEQLNHDDPINFFRAGFDPMPDSGESRHLDQSFKQRLARRY</sequence>
<name>B4VWS8_9CYAN</name>
<dbReference type="HOGENOM" id="CLU_3214814_0_0_3"/>
<reference evidence="2 3" key="1">
    <citation type="submission" date="2008-07" db="EMBL/GenBank/DDBJ databases">
        <authorList>
            <person name="Tandeau de Marsac N."/>
            <person name="Ferriera S."/>
            <person name="Johnson J."/>
            <person name="Kravitz S."/>
            <person name="Beeson K."/>
            <person name="Sutton G."/>
            <person name="Rogers Y.-H."/>
            <person name="Friedman R."/>
            <person name="Frazier M."/>
            <person name="Venter J.C."/>
        </authorList>
    </citation>
    <scope>NUCLEOTIDE SEQUENCE [LARGE SCALE GENOMIC DNA]</scope>
    <source>
        <strain evidence="2 3">PCC 7420</strain>
    </source>
</reference>
<dbReference type="EMBL" id="DS989857">
    <property type="protein sequence ID" value="EDX73590.1"/>
    <property type="molecule type" value="Genomic_DNA"/>
</dbReference>
<keyword evidence="3" id="KW-1185">Reference proteome</keyword>
<feature type="region of interest" description="Disordered" evidence="1">
    <location>
        <begin position="19"/>
        <end position="44"/>
    </location>
</feature>
<dbReference type="Proteomes" id="UP000003835">
    <property type="component" value="Unassembled WGS sequence"/>
</dbReference>
<dbReference type="STRING" id="118168.MC7420_3764"/>